<sequence>YIQDEDVAQENMDRIVDDGVLSHGSDSSHHSELQEQKTESEIEEQVSDAKPVIYLEHRDLFKTYTFDFQKALQRRQEAMKKYSYPYSTDGVDKRHNLSLQEFYDVYDGKWPVIITDVIPSWPAFNWSTQTLQQKYGEARVAMTTFNIKGLKTVKGSKEGYSVPLGMFMEHLNYSREDSWTYVQDEVFLAQFPELRAQVLDTIYTKEDFFNLFPKPIRPWDCLLL</sequence>
<evidence type="ECO:0000313" key="2">
    <source>
        <dbReference type="EMBL" id="CEK51892.1"/>
    </source>
</evidence>
<protein>
    <recommendedName>
        <fullName evidence="3">Cupin-like domain-containing protein</fullName>
    </recommendedName>
</protein>
<proteinExistence type="predicted"/>
<dbReference type="EMBL" id="HACG01005027">
    <property type="protein sequence ID" value="CEK51892.1"/>
    <property type="molecule type" value="Transcribed_RNA"/>
</dbReference>
<evidence type="ECO:0008006" key="3">
    <source>
        <dbReference type="Google" id="ProtNLM"/>
    </source>
</evidence>
<dbReference type="PANTHER" id="PTHR12480">
    <property type="entry name" value="ARGININE DEMETHYLASE AND LYSYL-HYDROXYLASE JMJD"/>
    <property type="match status" value="1"/>
</dbReference>
<evidence type="ECO:0000256" key="1">
    <source>
        <dbReference type="SAM" id="MobiDB-lite"/>
    </source>
</evidence>
<name>A0A0B6Y6F3_9EUPU</name>
<accession>A0A0B6Y6F3</accession>
<dbReference type="SUPFAM" id="SSF51197">
    <property type="entry name" value="Clavaminate synthase-like"/>
    <property type="match status" value="1"/>
</dbReference>
<feature type="compositionally biased region" description="Basic and acidic residues" evidence="1">
    <location>
        <begin position="26"/>
        <end position="40"/>
    </location>
</feature>
<organism evidence="2">
    <name type="scientific">Arion vulgaris</name>
    <dbReference type="NCBI Taxonomy" id="1028688"/>
    <lineage>
        <taxon>Eukaryota</taxon>
        <taxon>Metazoa</taxon>
        <taxon>Spiralia</taxon>
        <taxon>Lophotrochozoa</taxon>
        <taxon>Mollusca</taxon>
        <taxon>Gastropoda</taxon>
        <taxon>Heterobranchia</taxon>
        <taxon>Euthyneura</taxon>
        <taxon>Panpulmonata</taxon>
        <taxon>Eupulmonata</taxon>
        <taxon>Stylommatophora</taxon>
        <taxon>Helicina</taxon>
        <taxon>Arionoidea</taxon>
        <taxon>Arionidae</taxon>
        <taxon>Arion</taxon>
    </lineage>
</organism>
<reference evidence="2" key="1">
    <citation type="submission" date="2014-12" db="EMBL/GenBank/DDBJ databases">
        <title>Insight into the proteome of Arion vulgaris.</title>
        <authorList>
            <person name="Aradska J."/>
            <person name="Bulat T."/>
            <person name="Smidak R."/>
            <person name="Sarate P."/>
            <person name="Gangsoo J."/>
            <person name="Sialana F."/>
            <person name="Bilban M."/>
            <person name="Lubec G."/>
        </authorList>
    </citation>
    <scope>NUCLEOTIDE SEQUENCE</scope>
    <source>
        <tissue evidence="2">Skin</tissue>
    </source>
</reference>
<dbReference type="AlphaFoldDB" id="A0A0B6Y6F3"/>
<feature type="non-terminal residue" evidence="2">
    <location>
        <position position="224"/>
    </location>
</feature>
<dbReference type="Gene3D" id="2.60.120.650">
    <property type="entry name" value="Cupin"/>
    <property type="match status" value="1"/>
</dbReference>
<feature type="region of interest" description="Disordered" evidence="1">
    <location>
        <begin position="15"/>
        <end position="42"/>
    </location>
</feature>
<gene>
    <name evidence="2" type="primary">ORF14763</name>
</gene>
<feature type="non-terminal residue" evidence="2">
    <location>
        <position position="1"/>
    </location>
</feature>
<dbReference type="InterPro" id="IPR050910">
    <property type="entry name" value="JMJD6_ArgDemeth/LysHydrox"/>
</dbReference>